<reference evidence="2 3" key="1">
    <citation type="journal article" date="2016" name="Nat. Commun.">
        <title>Thousands of microbial genomes shed light on interconnected biogeochemical processes in an aquifer system.</title>
        <authorList>
            <person name="Anantharaman K."/>
            <person name="Brown C.T."/>
            <person name="Hug L.A."/>
            <person name="Sharon I."/>
            <person name="Castelle C.J."/>
            <person name="Probst A.J."/>
            <person name="Thomas B.C."/>
            <person name="Singh A."/>
            <person name="Wilkins M.J."/>
            <person name="Karaoz U."/>
            <person name="Brodie E.L."/>
            <person name="Williams K.H."/>
            <person name="Hubbard S.S."/>
            <person name="Banfield J.F."/>
        </authorList>
    </citation>
    <scope>NUCLEOTIDE SEQUENCE [LARGE SCALE GENOMIC DNA]</scope>
</reference>
<comment type="caution">
    <text evidence="2">The sequence shown here is derived from an EMBL/GenBank/DDBJ whole genome shotgun (WGS) entry which is preliminary data.</text>
</comment>
<sequence>MKTLTSLVWALLSLFGVTAQAAYIDTATCNNSAGCGYYLPYEGRLAGFVNWELNGAPVLAMSVDQTIHAPTAPGTPVTLYTVEDMVAAINNNTPIGNLGDPAIYNQIGFLMWAFTDSSNTIFDVDGVNPPTVCTHPSGDAYCAELAAYANAAVWNMAQPGSVPMPTEPWPPELSGWSDVGASIDFNWVDGTTNVPLFMEIEGGDSFVILLGGANSETLIAHTPIPASTWLFGSGLLGLVAVSRRRTNWA</sequence>
<protein>
    <recommendedName>
        <fullName evidence="4">PEP-CTERM protein-sorting domain-containing protein</fullName>
    </recommendedName>
</protein>
<evidence type="ECO:0000313" key="3">
    <source>
        <dbReference type="Proteomes" id="UP000178168"/>
    </source>
</evidence>
<name>A0A1G2SLW1_9BACT</name>
<evidence type="ECO:0000313" key="2">
    <source>
        <dbReference type="EMBL" id="OHA86007.1"/>
    </source>
</evidence>
<proteinExistence type="predicted"/>
<dbReference type="STRING" id="1802730.A2591_02400"/>
<keyword evidence="1" id="KW-0732">Signal</keyword>
<dbReference type="EMBL" id="MHUZ01000011">
    <property type="protein sequence ID" value="OHA86007.1"/>
    <property type="molecule type" value="Genomic_DNA"/>
</dbReference>
<accession>A0A1G2SLW1</accession>
<evidence type="ECO:0008006" key="4">
    <source>
        <dbReference type="Google" id="ProtNLM"/>
    </source>
</evidence>
<evidence type="ECO:0000256" key="1">
    <source>
        <dbReference type="SAM" id="SignalP"/>
    </source>
</evidence>
<dbReference type="AlphaFoldDB" id="A0A1G2SLW1"/>
<organism evidence="2 3">
    <name type="scientific">Candidatus Yonathbacteria bacterium RIFOXYD1_FULL_52_36</name>
    <dbReference type="NCBI Taxonomy" id="1802730"/>
    <lineage>
        <taxon>Bacteria</taxon>
        <taxon>Candidatus Yonathiibacteriota</taxon>
    </lineage>
</organism>
<feature type="chain" id="PRO_5009584499" description="PEP-CTERM protein-sorting domain-containing protein" evidence="1">
    <location>
        <begin position="22"/>
        <end position="249"/>
    </location>
</feature>
<dbReference type="Proteomes" id="UP000178168">
    <property type="component" value="Unassembled WGS sequence"/>
</dbReference>
<feature type="signal peptide" evidence="1">
    <location>
        <begin position="1"/>
        <end position="21"/>
    </location>
</feature>
<gene>
    <name evidence="2" type="ORF">A2591_02400</name>
</gene>